<evidence type="ECO:0000256" key="4">
    <source>
        <dbReference type="ARBA" id="ARBA00040194"/>
    </source>
</evidence>
<evidence type="ECO:0000313" key="7">
    <source>
        <dbReference type="EMBL" id="MFD2142332.1"/>
    </source>
</evidence>
<protein>
    <recommendedName>
        <fullName evidence="4">Putative HNH nuclease YajD</fullName>
    </recommendedName>
</protein>
<evidence type="ECO:0000256" key="3">
    <source>
        <dbReference type="ARBA" id="ARBA00038412"/>
    </source>
</evidence>
<evidence type="ECO:0000256" key="2">
    <source>
        <dbReference type="ARBA" id="ARBA00022801"/>
    </source>
</evidence>
<dbReference type="Gene3D" id="1.10.30.50">
    <property type="match status" value="1"/>
</dbReference>
<comment type="similarity">
    <text evidence="3">Belongs to the HNH nuclease family.</text>
</comment>
<dbReference type="InterPro" id="IPR003615">
    <property type="entry name" value="HNH_nuc"/>
</dbReference>
<evidence type="ECO:0000313" key="8">
    <source>
        <dbReference type="Proteomes" id="UP001597299"/>
    </source>
</evidence>
<feature type="compositionally biased region" description="Basic and acidic residues" evidence="5">
    <location>
        <begin position="91"/>
        <end position="105"/>
    </location>
</feature>
<proteinExistence type="inferred from homology"/>
<evidence type="ECO:0000259" key="6">
    <source>
        <dbReference type="SMART" id="SM00507"/>
    </source>
</evidence>
<dbReference type="GO" id="GO:0004519">
    <property type="term" value="F:endonuclease activity"/>
    <property type="evidence" value="ECO:0007669"/>
    <property type="project" value="UniProtKB-KW"/>
</dbReference>
<dbReference type="SMART" id="SM00507">
    <property type="entry name" value="HNHc"/>
    <property type="match status" value="1"/>
</dbReference>
<dbReference type="RefSeq" id="WP_213354158.1">
    <property type="nucleotide sequence ID" value="NZ_JBHUHD010000001.1"/>
</dbReference>
<keyword evidence="8" id="KW-1185">Reference proteome</keyword>
<accession>A0ABW4Z287</accession>
<dbReference type="Pfam" id="PF01844">
    <property type="entry name" value="HNH"/>
    <property type="match status" value="1"/>
</dbReference>
<dbReference type="PANTHER" id="PTHR41286:SF1">
    <property type="entry name" value="HNH NUCLEASE YAJD-RELATED"/>
    <property type="match status" value="1"/>
</dbReference>
<gene>
    <name evidence="7" type="ORF">ACFSNC_18140</name>
</gene>
<dbReference type="CDD" id="cd00085">
    <property type="entry name" value="HNHc"/>
    <property type="match status" value="1"/>
</dbReference>
<feature type="domain" description="HNH nuclease" evidence="6">
    <location>
        <begin position="19"/>
        <end position="74"/>
    </location>
</feature>
<feature type="compositionally biased region" description="Basic and acidic residues" evidence="5">
    <location>
        <begin position="70"/>
        <end position="84"/>
    </location>
</feature>
<comment type="caution">
    <text evidence="7">The sequence shown here is derived from an EMBL/GenBank/DDBJ whole genome shotgun (WGS) entry which is preliminary data.</text>
</comment>
<keyword evidence="1" id="KW-0540">Nuclease</keyword>
<dbReference type="PANTHER" id="PTHR41286">
    <property type="entry name" value="HNH NUCLEASE YAJD-RELATED"/>
    <property type="match status" value="1"/>
</dbReference>
<sequence>MAYHRGSARQRGYTSRWDKARLTFLAEHPLCRMCEARGEVTTAVVVDHIEPHRGDQRLFWDTDNWQPLCEPHHNSTKQREEHRGFGIGSDLRGRPLDPKHPWNRA</sequence>
<evidence type="ECO:0000256" key="5">
    <source>
        <dbReference type="SAM" id="MobiDB-lite"/>
    </source>
</evidence>
<dbReference type="EMBL" id="JBHUHD010000001">
    <property type="protein sequence ID" value="MFD2142332.1"/>
    <property type="molecule type" value="Genomic_DNA"/>
</dbReference>
<dbReference type="Proteomes" id="UP001597299">
    <property type="component" value="Unassembled WGS sequence"/>
</dbReference>
<evidence type="ECO:0000256" key="1">
    <source>
        <dbReference type="ARBA" id="ARBA00022722"/>
    </source>
</evidence>
<dbReference type="InterPro" id="IPR002711">
    <property type="entry name" value="HNH"/>
</dbReference>
<organism evidence="7 8">
    <name type="scientific">Ancylobacter oerskovii</name>
    <dbReference type="NCBI Taxonomy" id="459519"/>
    <lineage>
        <taxon>Bacteria</taxon>
        <taxon>Pseudomonadati</taxon>
        <taxon>Pseudomonadota</taxon>
        <taxon>Alphaproteobacteria</taxon>
        <taxon>Hyphomicrobiales</taxon>
        <taxon>Xanthobacteraceae</taxon>
        <taxon>Ancylobacter</taxon>
    </lineage>
</organism>
<name>A0ABW4Z287_9HYPH</name>
<keyword evidence="2" id="KW-0378">Hydrolase</keyword>
<feature type="region of interest" description="Disordered" evidence="5">
    <location>
        <begin position="70"/>
        <end position="105"/>
    </location>
</feature>
<reference evidence="8" key="1">
    <citation type="journal article" date="2019" name="Int. J. Syst. Evol. Microbiol.">
        <title>The Global Catalogue of Microorganisms (GCM) 10K type strain sequencing project: providing services to taxonomists for standard genome sequencing and annotation.</title>
        <authorList>
            <consortium name="The Broad Institute Genomics Platform"/>
            <consortium name="The Broad Institute Genome Sequencing Center for Infectious Disease"/>
            <person name="Wu L."/>
            <person name="Ma J."/>
        </authorList>
    </citation>
    <scope>NUCLEOTIDE SEQUENCE [LARGE SCALE GENOMIC DNA]</scope>
    <source>
        <strain evidence="8">CCM 7435</strain>
    </source>
</reference>
<keyword evidence="7" id="KW-0255">Endonuclease</keyword>